<proteinExistence type="inferred from homology"/>
<evidence type="ECO:0000256" key="2">
    <source>
        <dbReference type="ARBA" id="ARBA00004870"/>
    </source>
</evidence>
<comment type="pathway">
    <text evidence="2 13">Glycolipid biosynthesis; lipid IV(A) biosynthesis; lipid IV(A) from (3R)-3-hydroxytetradecanoyl-[acyl-carrier-protein] and UDP-N-acetyl-alpha-D-glucosamine: step 6/6.</text>
</comment>
<comment type="similarity">
    <text evidence="13">Belongs to the LpxK family.</text>
</comment>
<dbReference type="Pfam" id="PF02606">
    <property type="entry name" value="LpxK"/>
    <property type="match status" value="1"/>
</dbReference>
<evidence type="ECO:0000256" key="9">
    <source>
        <dbReference type="ARBA" id="ARBA00022777"/>
    </source>
</evidence>
<comment type="function">
    <text evidence="1 13">Transfers the gamma-phosphate of ATP to the 4'-position of a tetraacyldisaccharide 1-phosphate intermediate (termed DS-1-P) to form tetraacyldisaccharide 1,4'-bis-phosphate (lipid IVA).</text>
</comment>
<dbReference type="RefSeq" id="WP_265283307.1">
    <property type="nucleotide sequence ID" value="NZ_QZCW01000005.1"/>
</dbReference>
<evidence type="ECO:0000256" key="8">
    <source>
        <dbReference type="ARBA" id="ARBA00022741"/>
    </source>
</evidence>
<dbReference type="Proteomes" id="UP001208935">
    <property type="component" value="Unassembled WGS sequence"/>
</dbReference>
<evidence type="ECO:0000256" key="7">
    <source>
        <dbReference type="ARBA" id="ARBA00022679"/>
    </source>
</evidence>
<reference evidence="15" key="1">
    <citation type="submission" date="2023-07" db="EMBL/GenBank/DDBJ databases">
        <title>Verminephrobacter genomes.</title>
        <authorList>
            <person name="Lund M.B."/>
        </authorList>
    </citation>
    <scope>NUCLEOTIDE SEQUENCE [LARGE SCALE GENOMIC DNA]</scope>
    <source>
        <strain evidence="15">AtM5-05</strain>
    </source>
</reference>
<evidence type="ECO:0000256" key="5">
    <source>
        <dbReference type="ARBA" id="ARBA00022516"/>
    </source>
</evidence>
<dbReference type="SUPFAM" id="SSF52540">
    <property type="entry name" value="P-loop containing nucleoside triphosphate hydrolases"/>
    <property type="match status" value="1"/>
</dbReference>
<keyword evidence="15" id="KW-1185">Reference proteome</keyword>
<dbReference type="HAMAP" id="MF_00409">
    <property type="entry name" value="LpxK"/>
    <property type="match status" value="1"/>
</dbReference>
<evidence type="ECO:0000313" key="14">
    <source>
        <dbReference type="EMBL" id="MCW5323463.1"/>
    </source>
</evidence>
<feature type="binding site" evidence="13">
    <location>
        <begin position="72"/>
        <end position="79"/>
    </location>
    <ligand>
        <name>ATP</name>
        <dbReference type="ChEBI" id="CHEBI:30616"/>
    </ligand>
</feature>
<protein>
    <recommendedName>
        <fullName evidence="4 13">Tetraacyldisaccharide 4'-kinase</fullName>
        <ecNumber evidence="3 13">2.7.1.130</ecNumber>
    </recommendedName>
    <alternativeName>
        <fullName evidence="12 13">Lipid A 4'-kinase</fullName>
    </alternativeName>
</protein>
<dbReference type="NCBIfam" id="TIGR00682">
    <property type="entry name" value="lpxK"/>
    <property type="match status" value="1"/>
</dbReference>
<evidence type="ECO:0000256" key="3">
    <source>
        <dbReference type="ARBA" id="ARBA00012071"/>
    </source>
</evidence>
<comment type="caution">
    <text evidence="14">The sequence shown here is derived from an EMBL/GenBank/DDBJ whole genome shotgun (WGS) entry which is preliminary data.</text>
</comment>
<dbReference type="PANTHER" id="PTHR42724:SF1">
    <property type="entry name" value="TETRAACYLDISACCHARIDE 4'-KINASE, MITOCHONDRIAL-RELATED"/>
    <property type="match status" value="1"/>
</dbReference>
<evidence type="ECO:0000256" key="13">
    <source>
        <dbReference type="HAMAP-Rule" id="MF_00409"/>
    </source>
</evidence>
<comment type="catalytic activity">
    <reaction evidence="13">
        <text>a lipid A disaccharide + ATP = a lipid IVA + ADP + H(+)</text>
        <dbReference type="Rhea" id="RHEA:67840"/>
        <dbReference type="ChEBI" id="CHEBI:15378"/>
        <dbReference type="ChEBI" id="CHEBI:30616"/>
        <dbReference type="ChEBI" id="CHEBI:176343"/>
        <dbReference type="ChEBI" id="CHEBI:176425"/>
        <dbReference type="ChEBI" id="CHEBI:456216"/>
        <dbReference type="EC" id="2.7.1.130"/>
    </reaction>
</comment>
<evidence type="ECO:0000256" key="1">
    <source>
        <dbReference type="ARBA" id="ARBA00002274"/>
    </source>
</evidence>
<evidence type="ECO:0000256" key="6">
    <source>
        <dbReference type="ARBA" id="ARBA00022556"/>
    </source>
</evidence>
<keyword evidence="8 13" id="KW-0547">Nucleotide-binding</keyword>
<gene>
    <name evidence="13" type="primary">lpxK</name>
    <name evidence="14" type="ORF">D5039_20655</name>
</gene>
<keyword evidence="5 13" id="KW-0444">Lipid biosynthesis</keyword>
<keyword evidence="7 13" id="KW-0808">Transferase</keyword>
<evidence type="ECO:0000256" key="10">
    <source>
        <dbReference type="ARBA" id="ARBA00022840"/>
    </source>
</evidence>
<organism evidence="14 15">
    <name type="scientific">Verminephrobacter aporrectodeae subsp. tuberculatae</name>
    <dbReference type="NCBI Taxonomy" id="1110392"/>
    <lineage>
        <taxon>Bacteria</taxon>
        <taxon>Pseudomonadati</taxon>
        <taxon>Pseudomonadota</taxon>
        <taxon>Betaproteobacteria</taxon>
        <taxon>Burkholderiales</taxon>
        <taxon>Comamonadaceae</taxon>
        <taxon>Verminephrobacter</taxon>
    </lineage>
</organism>
<keyword evidence="11 13" id="KW-0443">Lipid metabolism</keyword>
<dbReference type="InterPro" id="IPR027417">
    <property type="entry name" value="P-loop_NTPase"/>
</dbReference>
<evidence type="ECO:0000313" key="15">
    <source>
        <dbReference type="Proteomes" id="UP001208935"/>
    </source>
</evidence>
<keyword evidence="9 13" id="KW-0418">Kinase</keyword>
<evidence type="ECO:0000256" key="12">
    <source>
        <dbReference type="ARBA" id="ARBA00029757"/>
    </source>
</evidence>
<sequence length="361" mass="38184">MANPAPARPVPGPAAPHGLQKIWQTRGLAAWALWPLSRLYAALAALRRGLYRAGVFAAEHPGCPVIVVGNVIAGGAGKTPVVIALVQYLQARGLRVGVISRGHGRSTRDCRAVLPGSPASEVGDEPALIARRICAGGDGTVPGVPGVPIFVATRRVAAARALLAAHPQTDVLVCDDGLQHLALLRDLEICVFNDQGTGNGFLLPAGPLRELWPRAVDFVLHAGARPPGASAAPAFGMRRSLAPCAVRCDGTRLPLAWLQGQPLYALAAVARPGEFFAMLRAAGLTLACTEALPDHYDFKRWKGPPEPHMPVLCTEKDALKLWGLYPGALAVALVLHIDPHFFQALDARLPPGAQCHRYHPA</sequence>
<evidence type="ECO:0000256" key="11">
    <source>
        <dbReference type="ARBA" id="ARBA00023098"/>
    </source>
</evidence>
<keyword evidence="10 13" id="KW-0067">ATP-binding</keyword>
<dbReference type="EC" id="2.7.1.130" evidence="3 13"/>
<keyword evidence="6 13" id="KW-0441">Lipid A biosynthesis</keyword>
<dbReference type="EMBL" id="QZCW01000005">
    <property type="protein sequence ID" value="MCW5323463.1"/>
    <property type="molecule type" value="Genomic_DNA"/>
</dbReference>
<dbReference type="InterPro" id="IPR003758">
    <property type="entry name" value="LpxK"/>
</dbReference>
<accession>A0ABT3KYQ3</accession>
<dbReference type="GO" id="GO:0009029">
    <property type="term" value="F:lipid-A 4'-kinase activity"/>
    <property type="evidence" value="ECO:0007669"/>
    <property type="project" value="UniProtKB-EC"/>
</dbReference>
<name>A0ABT3KYQ3_9BURK</name>
<dbReference type="PANTHER" id="PTHR42724">
    <property type="entry name" value="TETRAACYLDISACCHARIDE 4'-KINASE"/>
    <property type="match status" value="1"/>
</dbReference>
<evidence type="ECO:0000256" key="4">
    <source>
        <dbReference type="ARBA" id="ARBA00016436"/>
    </source>
</evidence>